<dbReference type="InterPro" id="IPR035906">
    <property type="entry name" value="MetI-like_sf"/>
</dbReference>
<dbReference type="Proteomes" id="UP000050514">
    <property type="component" value="Unassembled WGS sequence"/>
</dbReference>
<dbReference type="GO" id="GO:0055085">
    <property type="term" value="P:transmembrane transport"/>
    <property type="evidence" value="ECO:0007669"/>
    <property type="project" value="InterPro"/>
</dbReference>
<keyword evidence="4 5" id="KW-0472">Membrane</keyword>
<evidence type="ECO:0000256" key="3">
    <source>
        <dbReference type="ARBA" id="ARBA00022989"/>
    </source>
</evidence>
<dbReference type="OrthoDB" id="9797852at2"/>
<feature type="transmembrane region" description="Helical" evidence="5">
    <location>
        <begin position="411"/>
        <end position="435"/>
    </location>
</feature>
<feature type="transmembrane region" description="Helical" evidence="5">
    <location>
        <begin position="358"/>
        <end position="376"/>
    </location>
</feature>
<comment type="caution">
    <text evidence="7">The sequence shown here is derived from an EMBL/GenBank/DDBJ whole genome shotgun (WGS) entry which is preliminary data.</text>
</comment>
<keyword evidence="3 5" id="KW-1133">Transmembrane helix</keyword>
<dbReference type="EMBL" id="LGHJ01000015">
    <property type="protein sequence ID" value="KPL75191.1"/>
    <property type="molecule type" value="Genomic_DNA"/>
</dbReference>
<organism evidence="7 8">
    <name type="scientific">Bellilinea caldifistulae</name>
    <dbReference type="NCBI Taxonomy" id="360411"/>
    <lineage>
        <taxon>Bacteria</taxon>
        <taxon>Bacillati</taxon>
        <taxon>Chloroflexota</taxon>
        <taxon>Anaerolineae</taxon>
        <taxon>Anaerolineales</taxon>
        <taxon>Anaerolineaceae</taxon>
        <taxon>Bellilinea</taxon>
    </lineage>
</organism>
<evidence type="ECO:0000256" key="5">
    <source>
        <dbReference type="RuleBase" id="RU363032"/>
    </source>
</evidence>
<proteinExistence type="inferred from homology"/>
<keyword evidence="2 5" id="KW-0812">Transmembrane</keyword>
<name>A0A0P6XJP0_9CHLR</name>
<dbReference type="InterPro" id="IPR000515">
    <property type="entry name" value="MetI-like"/>
</dbReference>
<dbReference type="PANTHER" id="PTHR43839:SF1">
    <property type="entry name" value="OPPC IN A BINDING PROTEIN-DEPENDENT TRANSPORT SYSTEM"/>
    <property type="match status" value="1"/>
</dbReference>
<evidence type="ECO:0000256" key="4">
    <source>
        <dbReference type="ARBA" id="ARBA00023136"/>
    </source>
</evidence>
<evidence type="ECO:0000256" key="1">
    <source>
        <dbReference type="ARBA" id="ARBA00004141"/>
    </source>
</evidence>
<evidence type="ECO:0000259" key="6">
    <source>
        <dbReference type="PROSITE" id="PS50928"/>
    </source>
</evidence>
<evidence type="ECO:0000256" key="2">
    <source>
        <dbReference type="ARBA" id="ARBA00022692"/>
    </source>
</evidence>
<keyword evidence="8" id="KW-1185">Reference proteome</keyword>
<evidence type="ECO:0000313" key="8">
    <source>
        <dbReference type="Proteomes" id="UP000050514"/>
    </source>
</evidence>
<dbReference type="SUPFAM" id="SSF161098">
    <property type="entry name" value="MetI-like"/>
    <property type="match status" value="1"/>
</dbReference>
<dbReference type="PROSITE" id="PS50928">
    <property type="entry name" value="ABC_TM1"/>
    <property type="match status" value="1"/>
</dbReference>
<reference evidence="7 8" key="1">
    <citation type="submission" date="2015-07" db="EMBL/GenBank/DDBJ databases">
        <title>Draft genome of Bellilinea caldifistulae DSM 17877.</title>
        <authorList>
            <person name="Hemp J."/>
            <person name="Ward L.M."/>
            <person name="Pace L.A."/>
            <person name="Fischer W.W."/>
        </authorList>
    </citation>
    <scope>NUCLEOTIDE SEQUENCE [LARGE SCALE GENOMIC DNA]</scope>
    <source>
        <strain evidence="7 8">GOMI-1</strain>
    </source>
</reference>
<feature type="transmembrane region" description="Helical" evidence="5">
    <location>
        <begin position="288"/>
        <end position="316"/>
    </location>
</feature>
<evidence type="ECO:0000313" key="7">
    <source>
        <dbReference type="EMBL" id="KPL75191.1"/>
    </source>
</evidence>
<dbReference type="Pfam" id="PF00528">
    <property type="entry name" value="BPD_transp_1"/>
    <property type="match status" value="1"/>
</dbReference>
<dbReference type="RefSeq" id="WP_061913177.1">
    <property type="nucleotide sequence ID" value="NZ_DF967971.1"/>
</dbReference>
<feature type="domain" description="ABC transmembrane type-1" evidence="6">
    <location>
        <begin position="240"/>
        <end position="432"/>
    </location>
</feature>
<sequence length="446" mass="50025">MNALKNTFRDISQYPSAVLGLVIIVLLVIFAVYAVVTIPYNEAIRMWRGGEEIWGDYPRNAAPAWTNWFSAKKLPETIILTTDDERVKKEIQTVGSNQEVIMHYVFDYPYDDFPQEMIIFFTSKYDVKQPHITMKWVTPDGRELRMSQMSVRRSDQYRFELDERLKRRIKDMTIIQGLFATPDVMPPTIQKGQYELQISALLFEPNAEVDAKLVIYGKVHGLAGTDHLRRDLMVAMLWGAPIALSFGILAALGTSVLSMIIAAVGSWFGGAVDEVIQRITEVNLVLPVLPILIMIGTLYSRSIWVILGAVVALSIFSSSIKTFRAIFLQIKEAPYIEAARSYGAGNLRIIFSYLIPRLIPVLIPGFVIGIPSYVFLEASLAVLGLGDPVLPTWGKVINDAQAQGALFNGHYYWVLQPAVLLMITGLAFSMLGFALDRIFNPRLRGV</sequence>
<keyword evidence="5" id="KW-0813">Transport</keyword>
<dbReference type="STRING" id="360411.AC812_09465"/>
<dbReference type="PANTHER" id="PTHR43839">
    <property type="entry name" value="OPPC IN A BINDING PROTEIN-DEPENDENT TRANSPORT SYSTEM"/>
    <property type="match status" value="1"/>
</dbReference>
<dbReference type="GO" id="GO:0005886">
    <property type="term" value="C:plasma membrane"/>
    <property type="evidence" value="ECO:0007669"/>
    <property type="project" value="UniProtKB-SubCell"/>
</dbReference>
<dbReference type="CDD" id="cd06261">
    <property type="entry name" value="TM_PBP2"/>
    <property type="match status" value="1"/>
</dbReference>
<feature type="transmembrane region" description="Helical" evidence="5">
    <location>
        <begin position="235"/>
        <end position="268"/>
    </location>
</feature>
<accession>A0A0P6XJP0</accession>
<comment type="subcellular location">
    <subcellularLocation>
        <location evidence="5">Cell membrane</location>
        <topology evidence="5">Multi-pass membrane protein</topology>
    </subcellularLocation>
    <subcellularLocation>
        <location evidence="1">Membrane</location>
        <topology evidence="1">Multi-pass membrane protein</topology>
    </subcellularLocation>
</comment>
<feature type="transmembrane region" description="Helical" evidence="5">
    <location>
        <begin position="17"/>
        <end position="38"/>
    </location>
</feature>
<dbReference type="AlphaFoldDB" id="A0A0P6XJP0"/>
<gene>
    <name evidence="7" type="ORF">AC812_09465</name>
</gene>
<comment type="similarity">
    <text evidence="5">Belongs to the binding-protein-dependent transport system permease family.</text>
</comment>
<dbReference type="Gene3D" id="1.10.3720.10">
    <property type="entry name" value="MetI-like"/>
    <property type="match status" value="1"/>
</dbReference>
<protein>
    <submittedName>
        <fullName evidence="7">ABC transporter permease</fullName>
    </submittedName>
</protein>